<evidence type="ECO:0000313" key="3">
    <source>
        <dbReference type="Proteomes" id="UP000610373"/>
    </source>
</evidence>
<dbReference type="AlphaFoldDB" id="A0A811T6B8"/>
<name>A0A811T6B8_9EURY</name>
<comment type="caution">
    <text evidence="2">The sequence shown here is derived from an EMBL/GenBank/DDBJ whole genome shotgun (WGS) entry which is preliminary data.</text>
</comment>
<evidence type="ECO:0000259" key="1">
    <source>
        <dbReference type="PROSITE" id="PS50972"/>
    </source>
</evidence>
<protein>
    <recommendedName>
        <fullName evidence="1">Pterin-binding domain-containing protein</fullName>
    </recommendedName>
</protein>
<proteinExistence type="predicted"/>
<dbReference type="Proteomes" id="UP000610373">
    <property type="component" value="Unassembled WGS sequence"/>
</dbReference>
<dbReference type="InterPro" id="IPR025595">
    <property type="entry name" value="PterinBD-DUF4346"/>
</dbReference>
<dbReference type="Pfam" id="PF14251">
    <property type="entry name" value="PterinBD-DUF4346"/>
    <property type="match status" value="1"/>
</dbReference>
<dbReference type="NCBIfam" id="TIGR00284">
    <property type="entry name" value="dihydropteroate synthase-like protein"/>
    <property type="match status" value="1"/>
</dbReference>
<dbReference type="InterPro" id="IPR011005">
    <property type="entry name" value="Dihydropteroate_synth-like_sf"/>
</dbReference>
<dbReference type="Pfam" id="PF20123">
    <property type="entry name" value="DUF6513"/>
    <property type="match status" value="1"/>
</dbReference>
<accession>A0A811T6B8</accession>
<dbReference type="GO" id="GO:0042558">
    <property type="term" value="P:pteridine-containing compound metabolic process"/>
    <property type="evidence" value="ECO:0007669"/>
    <property type="project" value="InterPro"/>
</dbReference>
<gene>
    <name evidence="2" type="ORF">CHKLHMKO_00124</name>
</gene>
<dbReference type="PROSITE" id="PS50972">
    <property type="entry name" value="PTERIN_BINDING"/>
    <property type="match status" value="1"/>
</dbReference>
<reference evidence="2" key="1">
    <citation type="submission" date="2020-10" db="EMBL/GenBank/DDBJ databases">
        <authorList>
            <person name="Hahn C.J."/>
            <person name="Laso-Perez R."/>
            <person name="Vulcano F."/>
            <person name="Vaziourakis K.-M."/>
            <person name="Stokke R."/>
            <person name="Steen I.H."/>
            <person name="Teske A."/>
            <person name="Boetius A."/>
            <person name="Liebeke M."/>
            <person name="Amann R."/>
            <person name="Knittel K."/>
        </authorList>
    </citation>
    <scope>NUCLEOTIDE SEQUENCE</scope>
    <source>
        <strain evidence="2">Gfbio:e3339647-f889-4370-9287-4fb5cb688e4c:AG392O15_GoMArc1</strain>
    </source>
</reference>
<dbReference type="InterPro" id="IPR000489">
    <property type="entry name" value="Pterin-binding_dom"/>
</dbReference>
<evidence type="ECO:0000313" key="2">
    <source>
        <dbReference type="EMBL" id="CAD6491428.1"/>
    </source>
</evidence>
<dbReference type="Gene3D" id="3.20.20.20">
    <property type="entry name" value="Dihydropteroate synthase-like"/>
    <property type="match status" value="1"/>
</dbReference>
<organism evidence="2 3">
    <name type="scientific">Candidatus Argoarchaeum ethanivorans</name>
    <dbReference type="NCBI Taxonomy" id="2608793"/>
    <lineage>
        <taxon>Archaea</taxon>
        <taxon>Methanobacteriati</taxon>
        <taxon>Methanobacteriota</taxon>
        <taxon>Stenosarchaea group</taxon>
        <taxon>Methanomicrobia</taxon>
        <taxon>Methanosarcinales</taxon>
        <taxon>Methanosarcinales incertae sedis</taxon>
        <taxon>GOM Arc I cluster</taxon>
        <taxon>Candidatus Argoarchaeum</taxon>
    </lineage>
</organism>
<dbReference type="InterPro" id="IPR045406">
    <property type="entry name" value="DUF6513"/>
</dbReference>
<dbReference type="EMBL" id="CAJHIO010000004">
    <property type="protein sequence ID" value="CAD6491428.1"/>
    <property type="molecule type" value="Genomic_DNA"/>
</dbReference>
<dbReference type="SUPFAM" id="SSF51717">
    <property type="entry name" value="Dihydropteroate synthetase-like"/>
    <property type="match status" value="1"/>
</dbReference>
<sequence length="509" mass="55383">MKILVLTGRLAEHIVERAVDAATEKDIDVTIEKDIDVFVKVVDVDVASFITERHLDDIDTSGYDMVLVPGLVSGNFSAVEKRCGVPVRRGPKHAVDLGFVLSFADTVEFSHSIPACELLSSKNRKKAFETVVRLEADSTYAFTVRDTRIGGNSRMKVMAEVVSADSFSVAELGHIIHLFVHEGADIIDLGMSLDAQVEDATRAVKTARRVCDVPVSIDTLDPDLLAASLDEGANLCLSLNSENMDAVAPLAVDVPCVILPDLRHDASARANIRSLEKNIAAAKEYKIKHIIADPVLDAINHGFSKSVIRFMEFHRRNLDVPLFFGVGNVSELVDIDSTGVNGLLAGIGSEIGASILFTPEFSDKNKGSIRELKIASEMMVLSKYRESAPKDLGIDLLRLKEKRRRPFDIPPPIFIPAKALTGWELDPAGGVKISITEGNVQNGKILDGMIIASHRNGVVMGRNASEVLDTLIERGFVSTLHHAGYLGRELARAELALNLGRSFVQDDGF</sequence>
<dbReference type="Pfam" id="PF00809">
    <property type="entry name" value="Pterin_bind"/>
    <property type="match status" value="1"/>
</dbReference>
<feature type="domain" description="Pterin-binding" evidence="1">
    <location>
        <begin position="147"/>
        <end position="380"/>
    </location>
</feature>
<dbReference type="InterPro" id="IPR005236">
    <property type="entry name" value="Dihydropt_synth"/>
</dbReference>